<dbReference type="STRING" id="766136.BHF68_01280"/>
<evidence type="ECO:0000256" key="5">
    <source>
        <dbReference type="ARBA" id="ARBA00023065"/>
    </source>
</evidence>
<dbReference type="InterPro" id="IPR022929">
    <property type="entry name" value="Put_MntP"/>
</dbReference>
<keyword evidence="7 8" id="KW-0464">Manganese</keyword>
<accession>A0A1E5G6F7</accession>
<keyword evidence="4 8" id="KW-1133">Transmembrane helix</keyword>
<dbReference type="Pfam" id="PF02659">
    <property type="entry name" value="Mntp"/>
    <property type="match status" value="1"/>
</dbReference>
<comment type="function">
    <text evidence="8">Probably functions as a manganese efflux pump.</text>
</comment>
<evidence type="ECO:0000256" key="3">
    <source>
        <dbReference type="ARBA" id="ARBA00022692"/>
    </source>
</evidence>
<dbReference type="AlphaFoldDB" id="A0A1E5G6F7"/>
<organism evidence="9 10">
    <name type="scientific">Desulfuribacillus alkaliarsenatis</name>
    <dbReference type="NCBI Taxonomy" id="766136"/>
    <lineage>
        <taxon>Bacteria</taxon>
        <taxon>Bacillati</taxon>
        <taxon>Bacillota</taxon>
        <taxon>Desulfuribacillia</taxon>
        <taxon>Desulfuribacillales</taxon>
        <taxon>Desulfuribacillaceae</taxon>
        <taxon>Desulfuribacillus</taxon>
    </lineage>
</organism>
<dbReference type="InterPro" id="IPR003810">
    <property type="entry name" value="Mntp/YtaF"/>
</dbReference>
<comment type="caution">
    <text evidence="9">The sequence shown here is derived from an EMBL/GenBank/DDBJ whole genome shotgun (WGS) entry which is preliminary data.</text>
</comment>
<keyword evidence="10" id="KW-1185">Reference proteome</keyword>
<dbReference type="HAMAP" id="MF_01521">
    <property type="entry name" value="MntP_pump"/>
    <property type="match status" value="1"/>
</dbReference>
<dbReference type="PANTHER" id="PTHR35529:SF1">
    <property type="entry name" value="MANGANESE EFFLUX PUMP MNTP-RELATED"/>
    <property type="match status" value="1"/>
</dbReference>
<evidence type="ECO:0000256" key="6">
    <source>
        <dbReference type="ARBA" id="ARBA00023136"/>
    </source>
</evidence>
<dbReference type="PANTHER" id="PTHR35529">
    <property type="entry name" value="MANGANESE EFFLUX PUMP MNTP-RELATED"/>
    <property type="match status" value="1"/>
</dbReference>
<feature type="transmembrane region" description="Helical" evidence="8">
    <location>
        <begin position="169"/>
        <end position="186"/>
    </location>
</feature>
<proteinExistence type="inferred from homology"/>
<evidence type="ECO:0000313" key="10">
    <source>
        <dbReference type="Proteomes" id="UP000094296"/>
    </source>
</evidence>
<keyword evidence="6 8" id="KW-0472">Membrane</keyword>
<evidence type="ECO:0000256" key="1">
    <source>
        <dbReference type="ARBA" id="ARBA00022448"/>
    </source>
</evidence>
<evidence type="ECO:0000313" key="9">
    <source>
        <dbReference type="EMBL" id="OEF98766.1"/>
    </source>
</evidence>
<gene>
    <name evidence="8" type="primary">mntP</name>
    <name evidence="9" type="ORF">BHF68_01280</name>
</gene>
<dbReference type="GO" id="GO:0005886">
    <property type="term" value="C:plasma membrane"/>
    <property type="evidence" value="ECO:0007669"/>
    <property type="project" value="UniProtKB-SubCell"/>
</dbReference>
<feature type="transmembrane region" description="Helical" evidence="8">
    <location>
        <begin position="108"/>
        <end position="130"/>
    </location>
</feature>
<feature type="transmembrane region" description="Helical" evidence="8">
    <location>
        <begin position="62"/>
        <end position="87"/>
    </location>
</feature>
<keyword evidence="1 8" id="KW-0813">Transport</keyword>
<feature type="transmembrane region" description="Helical" evidence="8">
    <location>
        <begin position="34"/>
        <end position="56"/>
    </location>
</feature>
<dbReference type="GO" id="GO:0005384">
    <property type="term" value="F:manganese ion transmembrane transporter activity"/>
    <property type="evidence" value="ECO:0007669"/>
    <property type="project" value="UniProtKB-UniRule"/>
</dbReference>
<evidence type="ECO:0000256" key="8">
    <source>
        <dbReference type="HAMAP-Rule" id="MF_01521"/>
    </source>
</evidence>
<feature type="transmembrane region" description="Helical" evidence="8">
    <location>
        <begin position="136"/>
        <end position="157"/>
    </location>
</feature>
<dbReference type="Proteomes" id="UP000094296">
    <property type="component" value="Unassembled WGS sequence"/>
</dbReference>
<feature type="transmembrane region" description="Helical" evidence="8">
    <location>
        <begin position="6"/>
        <end position="27"/>
    </location>
</feature>
<dbReference type="EMBL" id="MIJE01000001">
    <property type="protein sequence ID" value="OEF98766.1"/>
    <property type="molecule type" value="Genomic_DNA"/>
</dbReference>
<protein>
    <recommendedName>
        <fullName evidence="8">Putative manganese efflux pump MntP</fullName>
    </recommendedName>
</protein>
<reference evidence="9 10" key="1">
    <citation type="submission" date="2016-09" db="EMBL/GenBank/DDBJ databases">
        <title>Draft genome sequence for the type strain of Desulfuribacillus alkaliarsenatis AHT28, an obligately anaerobic, sulfidogenic bacterium isolated from Russian soda lake sediments.</title>
        <authorList>
            <person name="Abin C.A."/>
            <person name="Hollibaugh J.T."/>
        </authorList>
    </citation>
    <scope>NUCLEOTIDE SEQUENCE [LARGE SCALE GENOMIC DNA]</scope>
    <source>
        <strain evidence="9 10">AHT28</strain>
    </source>
</reference>
<keyword evidence="2 8" id="KW-1003">Cell membrane</keyword>
<name>A0A1E5G6F7_9FIRM</name>
<evidence type="ECO:0000256" key="7">
    <source>
        <dbReference type="ARBA" id="ARBA00023211"/>
    </source>
</evidence>
<keyword evidence="5 8" id="KW-0406">Ion transport</keyword>
<evidence type="ECO:0000256" key="4">
    <source>
        <dbReference type="ARBA" id="ARBA00022989"/>
    </source>
</evidence>
<keyword evidence="3 8" id="KW-0812">Transmembrane</keyword>
<evidence type="ECO:0000256" key="2">
    <source>
        <dbReference type="ARBA" id="ARBA00022475"/>
    </source>
</evidence>
<comment type="similarity">
    <text evidence="8">Belongs to the MntP (TC 9.B.29) family.</text>
</comment>
<comment type="subcellular location">
    <subcellularLocation>
        <location evidence="8">Cell membrane</location>
        <topology evidence="8">Multi-pass membrane protein</topology>
    </subcellularLocation>
</comment>
<sequence length="187" mass="19467">MSFITIFLIAVALGIDAFSVCVGIGLCGIRRRQIYIISITVGIFHVLAPLIGMLLGHLVGEFIGTMANVFGAIVLLVIGGYYIIAFVRDRIRGETGECAVDMSLLAKPLGVVILAASVSFDALAVGFGLGALGMNVFASVLIIGVVAGLMTFAGLILGKRLGNIIGNKAELIGGILLVGIAMYLLVW</sequence>